<accession>A0AAV0EZ66</accession>
<name>A0AAV0EZ66_9ASTE</name>
<protein>
    <submittedName>
        <fullName evidence="1">Uncharacterized protein</fullName>
    </submittedName>
</protein>
<sequence>MKSSATGHCPIVPIVAGDAKSAAVAVMTSEIFSSSKEYPIPTYSVAEPARGYWRGTYRERKGLRQDGQLATTLDFRSPARSAVARGNAEEAATL</sequence>
<organism evidence="1 2">
    <name type="scientific">Cuscuta epithymum</name>
    <dbReference type="NCBI Taxonomy" id="186058"/>
    <lineage>
        <taxon>Eukaryota</taxon>
        <taxon>Viridiplantae</taxon>
        <taxon>Streptophyta</taxon>
        <taxon>Embryophyta</taxon>
        <taxon>Tracheophyta</taxon>
        <taxon>Spermatophyta</taxon>
        <taxon>Magnoliopsida</taxon>
        <taxon>eudicotyledons</taxon>
        <taxon>Gunneridae</taxon>
        <taxon>Pentapetalae</taxon>
        <taxon>asterids</taxon>
        <taxon>lamiids</taxon>
        <taxon>Solanales</taxon>
        <taxon>Convolvulaceae</taxon>
        <taxon>Cuscuteae</taxon>
        <taxon>Cuscuta</taxon>
        <taxon>Cuscuta subgen. Cuscuta</taxon>
    </lineage>
</organism>
<dbReference type="EMBL" id="CAMAPF010000950">
    <property type="protein sequence ID" value="CAH9128547.1"/>
    <property type="molecule type" value="Genomic_DNA"/>
</dbReference>
<dbReference type="AlphaFoldDB" id="A0AAV0EZ66"/>
<evidence type="ECO:0000313" key="2">
    <source>
        <dbReference type="Proteomes" id="UP001152523"/>
    </source>
</evidence>
<evidence type="ECO:0000313" key="1">
    <source>
        <dbReference type="EMBL" id="CAH9128547.1"/>
    </source>
</evidence>
<proteinExistence type="predicted"/>
<reference evidence="1" key="1">
    <citation type="submission" date="2022-07" db="EMBL/GenBank/DDBJ databases">
        <authorList>
            <person name="Macas J."/>
            <person name="Novak P."/>
            <person name="Neumann P."/>
        </authorList>
    </citation>
    <scope>NUCLEOTIDE SEQUENCE</scope>
</reference>
<comment type="caution">
    <text evidence="1">The sequence shown here is derived from an EMBL/GenBank/DDBJ whole genome shotgun (WGS) entry which is preliminary data.</text>
</comment>
<dbReference type="Proteomes" id="UP001152523">
    <property type="component" value="Unassembled WGS sequence"/>
</dbReference>
<keyword evidence="2" id="KW-1185">Reference proteome</keyword>
<gene>
    <name evidence="1" type="ORF">CEPIT_LOCUS29164</name>
</gene>